<protein>
    <recommendedName>
        <fullName evidence="4">Cation/multidrug efflux pump</fullName>
    </recommendedName>
</protein>
<name>A0A225NN79_9RHOB</name>
<dbReference type="AlphaFoldDB" id="A0A225NN79"/>
<comment type="caution">
    <text evidence="2">The sequence shown here is derived from an EMBL/GenBank/DDBJ whole genome shotgun (WGS) entry which is preliminary data.</text>
</comment>
<feature type="transmembrane region" description="Helical" evidence="1">
    <location>
        <begin position="6"/>
        <end position="24"/>
    </location>
</feature>
<sequence length="88" mass="10146">MISLLRMLIPLLIILSLVYAVAAFRARARARDRLEEEWEEEGMTGDRDAFIEDGLEDYAGSFRRKMLLAIYVVPLCLIALMVYLTNYS</sequence>
<organism evidence="2 3">
    <name type="scientific">Marinibacterium profundimaris</name>
    <dbReference type="NCBI Taxonomy" id="1679460"/>
    <lineage>
        <taxon>Bacteria</taxon>
        <taxon>Pseudomonadati</taxon>
        <taxon>Pseudomonadota</taxon>
        <taxon>Alphaproteobacteria</taxon>
        <taxon>Rhodobacterales</taxon>
        <taxon>Paracoccaceae</taxon>
        <taxon>Marinibacterium</taxon>
    </lineage>
</organism>
<dbReference type="EMBL" id="AQQR01000002">
    <property type="protein sequence ID" value="OWU75974.1"/>
    <property type="molecule type" value="Genomic_DNA"/>
</dbReference>
<keyword evidence="1" id="KW-0472">Membrane</keyword>
<evidence type="ECO:0000313" key="3">
    <source>
        <dbReference type="Proteomes" id="UP000215377"/>
    </source>
</evidence>
<accession>A0A225NN79</accession>
<dbReference type="Proteomes" id="UP000215377">
    <property type="component" value="Unassembled WGS sequence"/>
</dbReference>
<evidence type="ECO:0000256" key="1">
    <source>
        <dbReference type="SAM" id="Phobius"/>
    </source>
</evidence>
<gene>
    <name evidence="2" type="ORF">ATO3_07310</name>
</gene>
<feature type="transmembrane region" description="Helical" evidence="1">
    <location>
        <begin position="66"/>
        <end position="85"/>
    </location>
</feature>
<evidence type="ECO:0000313" key="2">
    <source>
        <dbReference type="EMBL" id="OWU75974.1"/>
    </source>
</evidence>
<keyword evidence="3" id="KW-1185">Reference proteome</keyword>
<reference evidence="2 3" key="1">
    <citation type="submission" date="2013-04" db="EMBL/GenBank/DDBJ databases">
        <title>Oceanicola sp. 22II1-22F33 Genome Sequencing.</title>
        <authorList>
            <person name="Lai Q."/>
            <person name="Li G."/>
            <person name="Shao Z."/>
        </authorList>
    </citation>
    <scope>NUCLEOTIDE SEQUENCE [LARGE SCALE GENOMIC DNA]</scope>
    <source>
        <strain evidence="2 3">22II1-22F33</strain>
    </source>
</reference>
<keyword evidence="1" id="KW-0812">Transmembrane</keyword>
<proteinExistence type="predicted"/>
<dbReference type="OrthoDB" id="7632202at2"/>
<dbReference type="RefSeq" id="WP_088649167.1">
    <property type="nucleotide sequence ID" value="NZ_AQQR01000002.1"/>
</dbReference>
<evidence type="ECO:0008006" key="4">
    <source>
        <dbReference type="Google" id="ProtNLM"/>
    </source>
</evidence>
<keyword evidence="1" id="KW-1133">Transmembrane helix</keyword>